<proteinExistence type="predicted"/>
<evidence type="ECO:0000313" key="3">
    <source>
        <dbReference type="EMBL" id="GMF65484.1"/>
    </source>
</evidence>
<evidence type="ECO:0000313" key="4">
    <source>
        <dbReference type="Proteomes" id="UP001165083"/>
    </source>
</evidence>
<reference evidence="3" key="1">
    <citation type="submission" date="2023-04" db="EMBL/GenBank/DDBJ databases">
        <title>Phytophthora lilii NBRC 32176.</title>
        <authorList>
            <person name="Ichikawa N."/>
            <person name="Sato H."/>
            <person name="Tonouchi N."/>
        </authorList>
    </citation>
    <scope>NUCLEOTIDE SEQUENCE</scope>
    <source>
        <strain evidence="3">NBRC 32176</strain>
    </source>
</reference>
<dbReference type="Gene3D" id="3.40.30.10">
    <property type="entry name" value="Glutaredoxin"/>
    <property type="match status" value="1"/>
</dbReference>
<dbReference type="Pfam" id="PF00462">
    <property type="entry name" value="Glutaredoxin"/>
    <property type="match status" value="1"/>
</dbReference>
<dbReference type="Proteomes" id="UP001165083">
    <property type="component" value="Unassembled WGS sequence"/>
</dbReference>
<dbReference type="InterPro" id="IPR002109">
    <property type="entry name" value="Glutaredoxin"/>
</dbReference>
<name>A0A9W6YK85_9STRA</name>
<organism evidence="3 4">
    <name type="scientific">Phytophthora lilii</name>
    <dbReference type="NCBI Taxonomy" id="2077276"/>
    <lineage>
        <taxon>Eukaryota</taxon>
        <taxon>Sar</taxon>
        <taxon>Stramenopiles</taxon>
        <taxon>Oomycota</taxon>
        <taxon>Peronosporomycetes</taxon>
        <taxon>Peronosporales</taxon>
        <taxon>Peronosporaceae</taxon>
        <taxon>Phytophthora</taxon>
    </lineage>
</organism>
<evidence type="ECO:0000256" key="1">
    <source>
        <dbReference type="ARBA" id="ARBA00023284"/>
    </source>
</evidence>
<accession>A0A9W6YK85</accession>
<dbReference type="PANTHER" id="PTHR10293">
    <property type="entry name" value="GLUTAREDOXIN FAMILY MEMBER"/>
    <property type="match status" value="1"/>
</dbReference>
<dbReference type="InterPro" id="IPR004480">
    <property type="entry name" value="Monothiol_GRX-rel"/>
</dbReference>
<protein>
    <submittedName>
        <fullName evidence="3">Unnamed protein product</fullName>
    </submittedName>
</protein>
<dbReference type="OrthoDB" id="415696at2759"/>
<gene>
    <name evidence="3" type="ORF">Plil01_001814000</name>
</gene>
<evidence type="ECO:0000259" key="2">
    <source>
        <dbReference type="Pfam" id="PF00462"/>
    </source>
</evidence>
<dbReference type="AlphaFoldDB" id="A0A9W6YK85"/>
<keyword evidence="4" id="KW-1185">Reference proteome</keyword>
<dbReference type="SUPFAM" id="SSF52833">
    <property type="entry name" value="Thioredoxin-like"/>
    <property type="match status" value="1"/>
</dbReference>
<dbReference type="InterPro" id="IPR036249">
    <property type="entry name" value="Thioredoxin-like_sf"/>
</dbReference>
<dbReference type="PROSITE" id="PS51354">
    <property type="entry name" value="GLUTAREDOXIN_2"/>
    <property type="match status" value="1"/>
</dbReference>
<dbReference type="PANTHER" id="PTHR10293:SF16">
    <property type="entry name" value="GLUTAREDOXIN-RELATED PROTEIN 5, MITOCHONDRIAL"/>
    <property type="match status" value="1"/>
</dbReference>
<feature type="domain" description="Glutaredoxin" evidence="2">
    <location>
        <begin position="81"/>
        <end position="130"/>
    </location>
</feature>
<dbReference type="EMBL" id="BSXW01012473">
    <property type="protein sequence ID" value="GMF65484.1"/>
    <property type="molecule type" value="Genomic_DNA"/>
</dbReference>
<sequence length="220" mass="24103">MVMTTIARRVARCAVRGGQRAMALRAAQAAPALGVQQRALFSAKSGDGSHSDFQPQYHAAKSTEKDEILKMIESHVKTYPVMLYMKGTPSAPQCGFSMQVVRILHAQGVSFDSVNVLDHPEIREGVKEYSYVAGCTGLSGGREDTDVLCLWWGSGVQAMADDPAALREGRVRGRLRHHHGHEQVRRAGRAAGGIQEELDTRRAAWGIKLGNESRLRKVKV</sequence>
<dbReference type="GO" id="GO:0005759">
    <property type="term" value="C:mitochondrial matrix"/>
    <property type="evidence" value="ECO:0007669"/>
    <property type="project" value="TreeGrafter"/>
</dbReference>
<comment type="caution">
    <text evidence="3">The sequence shown here is derived from an EMBL/GenBank/DDBJ whole genome shotgun (WGS) entry which is preliminary data.</text>
</comment>
<keyword evidence="1" id="KW-0676">Redox-active center</keyword>